<dbReference type="SUPFAM" id="SSF54060">
    <property type="entry name" value="His-Me finger endonucleases"/>
    <property type="match status" value="1"/>
</dbReference>
<dbReference type="InterPro" id="IPR004211">
    <property type="entry name" value="Endonuclease_7"/>
</dbReference>
<dbReference type="InterPro" id="IPR044925">
    <property type="entry name" value="His-Me_finger_sf"/>
</dbReference>
<name>A0A6J7W1D1_9CAUD</name>
<keyword evidence="1" id="KW-0255">Endonuclease</keyword>
<dbReference type="Gene3D" id="3.40.1800.10">
    <property type="entry name" value="His-Me finger endonucleases"/>
    <property type="match status" value="1"/>
</dbReference>
<dbReference type="Pfam" id="PF02945">
    <property type="entry name" value="Endonuclease_7"/>
    <property type="match status" value="1"/>
</dbReference>
<keyword evidence="1" id="KW-0378">Hydrolase</keyword>
<organism evidence="1">
    <name type="scientific">uncultured Caudovirales phage</name>
    <dbReference type="NCBI Taxonomy" id="2100421"/>
    <lineage>
        <taxon>Viruses</taxon>
        <taxon>Duplodnaviria</taxon>
        <taxon>Heunggongvirae</taxon>
        <taxon>Uroviricota</taxon>
        <taxon>Caudoviricetes</taxon>
        <taxon>Peduoviridae</taxon>
        <taxon>Maltschvirus</taxon>
        <taxon>Maltschvirus maltsch</taxon>
    </lineage>
</organism>
<dbReference type="EMBL" id="LR798196">
    <property type="protein sequence ID" value="CAB5144295.1"/>
    <property type="molecule type" value="Genomic_DNA"/>
</dbReference>
<dbReference type="InterPro" id="IPR038563">
    <property type="entry name" value="Endonuclease_7_sf"/>
</dbReference>
<dbReference type="GO" id="GO:0004519">
    <property type="term" value="F:endonuclease activity"/>
    <property type="evidence" value="ECO:0007669"/>
    <property type="project" value="UniProtKB-KW"/>
</dbReference>
<protein>
    <submittedName>
        <fullName evidence="1">Recombination endonuclease VII</fullName>
    </submittedName>
</protein>
<gene>
    <name evidence="1" type="ORF">UFOVP147_3</name>
</gene>
<reference evidence="1" key="1">
    <citation type="submission" date="2020-05" db="EMBL/GenBank/DDBJ databases">
        <authorList>
            <person name="Chiriac C."/>
            <person name="Salcher M."/>
            <person name="Ghai R."/>
            <person name="Kavagutti S V."/>
        </authorList>
    </citation>
    <scope>NUCLEOTIDE SEQUENCE</scope>
</reference>
<evidence type="ECO:0000313" key="1">
    <source>
        <dbReference type="EMBL" id="CAB5144295.1"/>
    </source>
</evidence>
<sequence length="163" mass="18476">MTLKTCTKCKVAKPVSEYSTAAAQSSGLRPSCKECNNAWTRQYRRANPEVVAAYKKDPPEVRKIKKAAHYKDNRQVIRERADFRLYGTTRSALLEKQDGRCAICDTDLRALRPDQIHIDHCHESTVVRGLLCGDCNVGLGRFKDSPQALQRAAEYVERFGIFK</sequence>
<proteinExistence type="predicted"/>
<accession>A0A6J7W1D1</accession>
<keyword evidence="1" id="KW-0540">Nuclease</keyword>